<gene>
    <name evidence="1" type="ORF">Daura_21350</name>
</gene>
<dbReference type="Proteomes" id="UP001058003">
    <property type="component" value="Chromosome"/>
</dbReference>
<keyword evidence="2" id="KW-1185">Reference proteome</keyword>
<dbReference type="AlphaFoldDB" id="A0A9Q9MMS5"/>
<evidence type="ECO:0000313" key="1">
    <source>
        <dbReference type="EMBL" id="UWZ58496.1"/>
    </source>
</evidence>
<evidence type="ECO:0000313" key="2">
    <source>
        <dbReference type="Proteomes" id="UP001058003"/>
    </source>
</evidence>
<organism evidence="1 2">
    <name type="scientific">Dactylosporangium aurantiacum</name>
    <dbReference type="NCBI Taxonomy" id="35754"/>
    <lineage>
        <taxon>Bacteria</taxon>
        <taxon>Bacillati</taxon>
        <taxon>Actinomycetota</taxon>
        <taxon>Actinomycetes</taxon>
        <taxon>Micromonosporales</taxon>
        <taxon>Micromonosporaceae</taxon>
        <taxon>Dactylosporangium</taxon>
    </lineage>
</organism>
<proteinExistence type="predicted"/>
<dbReference type="RefSeq" id="WP_260710499.1">
    <property type="nucleotide sequence ID" value="NZ_CP073767.1"/>
</dbReference>
<name>A0A9Q9MMS5_9ACTN</name>
<dbReference type="EMBL" id="CP073767">
    <property type="protein sequence ID" value="UWZ58496.1"/>
    <property type="molecule type" value="Genomic_DNA"/>
</dbReference>
<dbReference type="KEGG" id="daur:Daura_21350"/>
<sequence length="301" mass="31142">MPAAPAAAAAQAACTWRVTALPAPAGYSHAVANGVASVSGTVVGHAVRADGTGRDAVVWQNGSPQVLPKPPIAGSGSNRADVVNNQGVIAGVWSGTNGVTAWRYRAGTYELLPAPMTMGIAVTGINTAGDIIGSSFMLSGSSQGLLWKAATPAQYTSLGFSTYAVGIDDAGRYVLNTGVIVNPDGSRITLSRQVFVRLYDRGRILTDDLAKKTVVEWNTSGQVVREFSGSYGHAVNTAGVLVATPPGTPYVAVRNGTAWEPFTVRMTTSEGITDGNVIVANYDHDGTTATEQVAGTWQRGC</sequence>
<accession>A0A9Q9MMS5</accession>
<protein>
    <submittedName>
        <fullName evidence="1">Uncharacterized protein</fullName>
    </submittedName>
</protein>
<reference evidence="1" key="1">
    <citation type="submission" date="2021-04" db="EMBL/GenBank/DDBJ databases">
        <title>Dactylosporangium aurantiacum NRRL B-8018 full assembly.</title>
        <authorList>
            <person name="Hartkoorn R.C."/>
            <person name="Beaudoing E."/>
            <person name="Hot D."/>
        </authorList>
    </citation>
    <scope>NUCLEOTIDE SEQUENCE</scope>
    <source>
        <strain evidence="1">NRRL B-8018</strain>
    </source>
</reference>